<evidence type="ECO:0000313" key="2">
    <source>
        <dbReference type="EMBL" id="MBB6214525.1"/>
    </source>
</evidence>
<accession>A0A841KWG9</accession>
<dbReference type="InterPro" id="IPR036866">
    <property type="entry name" value="RibonucZ/Hydroxyglut_hydro"/>
</dbReference>
<evidence type="ECO:0000259" key="1">
    <source>
        <dbReference type="SMART" id="SM00849"/>
    </source>
</evidence>
<dbReference type="SUPFAM" id="SSF56281">
    <property type="entry name" value="Metallo-hydrolase/oxidoreductase"/>
    <property type="match status" value="1"/>
</dbReference>
<organism evidence="2 3">
    <name type="scientific">Anaerosolibacter carboniphilus</name>
    <dbReference type="NCBI Taxonomy" id="1417629"/>
    <lineage>
        <taxon>Bacteria</taxon>
        <taxon>Bacillati</taxon>
        <taxon>Bacillota</taxon>
        <taxon>Clostridia</taxon>
        <taxon>Peptostreptococcales</taxon>
        <taxon>Thermotaleaceae</taxon>
        <taxon>Anaerosolibacter</taxon>
    </lineage>
</organism>
<dbReference type="Pfam" id="PF12706">
    <property type="entry name" value="Lactamase_B_2"/>
    <property type="match status" value="1"/>
</dbReference>
<sequence length="270" mass="30342">MGFRFCSLASGSSGNCQYIATEEFRILLDVGLAGKRIVQGLESIGENAEKINGILVTHEHSDHIKGIGILSRRFNIPIYANTKTWEVMRDKIGVVQEENIRYFETGKSFEIGDISIKACSISHDAAEPVAFSFHHDQAKISVATDLGYVSDEIKEEIQDADFLVLESNHDVNMLKMGKYPWYLKKRILGDHGHISNDTAGSVLAEMMENNGSFRHVLLAHLSKENNFPELAFETVKGILNARKIKVGMDINIDLTYRDRVSKVYEVYKSL</sequence>
<dbReference type="PANTHER" id="PTHR47619">
    <property type="entry name" value="METALLO-HYDROLASE YYCJ-RELATED"/>
    <property type="match status" value="1"/>
</dbReference>
<proteinExistence type="predicted"/>
<keyword evidence="3" id="KW-1185">Reference proteome</keyword>
<dbReference type="Proteomes" id="UP000579281">
    <property type="component" value="Unassembled WGS sequence"/>
</dbReference>
<feature type="domain" description="Metallo-beta-lactamase" evidence="1">
    <location>
        <begin position="13"/>
        <end position="191"/>
    </location>
</feature>
<protein>
    <submittedName>
        <fullName evidence="2">Phosphoribosyl 1,2-cyclic phosphodiesterase</fullName>
    </submittedName>
</protein>
<dbReference type="AlphaFoldDB" id="A0A841KWG9"/>
<evidence type="ECO:0000313" key="3">
    <source>
        <dbReference type="Proteomes" id="UP000579281"/>
    </source>
</evidence>
<dbReference type="PANTHER" id="PTHR47619:SF1">
    <property type="entry name" value="EXODEOXYRIBONUCLEASE WALJ"/>
    <property type="match status" value="1"/>
</dbReference>
<dbReference type="InterPro" id="IPR001279">
    <property type="entry name" value="Metallo-B-lactamas"/>
</dbReference>
<comment type="caution">
    <text evidence="2">The sequence shown here is derived from an EMBL/GenBank/DDBJ whole genome shotgun (WGS) entry which is preliminary data.</text>
</comment>
<dbReference type="EMBL" id="JACHEN010000002">
    <property type="protein sequence ID" value="MBB6214525.1"/>
    <property type="molecule type" value="Genomic_DNA"/>
</dbReference>
<gene>
    <name evidence="2" type="ORF">HNQ80_000605</name>
</gene>
<name>A0A841KWG9_9FIRM</name>
<dbReference type="RefSeq" id="WP_184308016.1">
    <property type="nucleotide sequence ID" value="NZ_JACHEN010000002.1"/>
</dbReference>
<dbReference type="SMART" id="SM00849">
    <property type="entry name" value="Lactamase_B"/>
    <property type="match status" value="1"/>
</dbReference>
<reference evidence="2 3" key="1">
    <citation type="submission" date="2020-08" db="EMBL/GenBank/DDBJ databases">
        <title>Genomic Encyclopedia of Type Strains, Phase IV (KMG-IV): sequencing the most valuable type-strain genomes for metagenomic binning, comparative biology and taxonomic classification.</title>
        <authorList>
            <person name="Goeker M."/>
        </authorList>
    </citation>
    <scope>NUCLEOTIDE SEQUENCE [LARGE SCALE GENOMIC DNA]</scope>
    <source>
        <strain evidence="2 3">DSM 103526</strain>
    </source>
</reference>
<dbReference type="InterPro" id="IPR052533">
    <property type="entry name" value="WalJ/YycJ-like"/>
</dbReference>
<dbReference type="Gene3D" id="3.60.15.10">
    <property type="entry name" value="Ribonuclease Z/Hydroxyacylglutathione hydrolase-like"/>
    <property type="match status" value="1"/>
</dbReference>